<protein>
    <submittedName>
        <fullName evidence="1">Uncharacterized protein</fullName>
    </submittedName>
</protein>
<accession>A0A4C1V123</accession>
<organism evidence="1 2">
    <name type="scientific">Eumeta variegata</name>
    <name type="common">Bagworm moth</name>
    <name type="synonym">Eumeta japonica</name>
    <dbReference type="NCBI Taxonomy" id="151549"/>
    <lineage>
        <taxon>Eukaryota</taxon>
        <taxon>Metazoa</taxon>
        <taxon>Ecdysozoa</taxon>
        <taxon>Arthropoda</taxon>
        <taxon>Hexapoda</taxon>
        <taxon>Insecta</taxon>
        <taxon>Pterygota</taxon>
        <taxon>Neoptera</taxon>
        <taxon>Endopterygota</taxon>
        <taxon>Lepidoptera</taxon>
        <taxon>Glossata</taxon>
        <taxon>Ditrysia</taxon>
        <taxon>Tineoidea</taxon>
        <taxon>Psychidae</taxon>
        <taxon>Oiketicinae</taxon>
        <taxon>Eumeta</taxon>
    </lineage>
</organism>
<sequence>MSLDHDPPKLRQRELEVINNRCRHELIYVETHDEMTYRIKVHHLSKKAARKPSRDRCVSRHSARANARVPYTARWGRTYRTWFAQLSRALAGRRLSRTLR</sequence>
<dbReference type="EMBL" id="BGZK01000253">
    <property type="protein sequence ID" value="GBP31967.1"/>
    <property type="molecule type" value="Genomic_DNA"/>
</dbReference>
<evidence type="ECO:0000313" key="2">
    <source>
        <dbReference type="Proteomes" id="UP000299102"/>
    </source>
</evidence>
<comment type="caution">
    <text evidence="1">The sequence shown here is derived from an EMBL/GenBank/DDBJ whole genome shotgun (WGS) entry which is preliminary data.</text>
</comment>
<proteinExistence type="predicted"/>
<reference evidence="1 2" key="1">
    <citation type="journal article" date="2019" name="Commun. Biol.">
        <title>The bagworm genome reveals a unique fibroin gene that provides high tensile strength.</title>
        <authorList>
            <person name="Kono N."/>
            <person name="Nakamura H."/>
            <person name="Ohtoshi R."/>
            <person name="Tomita M."/>
            <person name="Numata K."/>
            <person name="Arakawa K."/>
        </authorList>
    </citation>
    <scope>NUCLEOTIDE SEQUENCE [LARGE SCALE GENOMIC DNA]</scope>
</reference>
<evidence type="ECO:0000313" key="1">
    <source>
        <dbReference type="EMBL" id="GBP31967.1"/>
    </source>
</evidence>
<dbReference type="Proteomes" id="UP000299102">
    <property type="component" value="Unassembled WGS sequence"/>
</dbReference>
<gene>
    <name evidence="1" type="ORF">EVAR_18506_1</name>
</gene>
<name>A0A4C1V123_EUMVA</name>
<dbReference type="AlphaFoldDB" id="A0A4C1V123"/>
<keyword evidence="2" id="KW-1185">Reference proteome</keyword>